<dbReference type="KEGG" id="efal:FH779_09985"/>
<dbReference type="RefSeq" id="WP_115000743.1">
    <property type="nucleotide sequence ID" value="NZ_CP040908.1"/>
</dbReference>
<evidence type="ECO:0000313" key="3">
    <source>
        <dbReference type="Proteomes" id="UP000254737"/>
    </source>
</evidence>
<reference evidence="1 4" key="2">
    <citation type="submission" date="2019-06" db="EMBL/GenBank/DDBJ databases">
        <title>Emergence of pandrug resistant Empedobacter falsenii in China.</title>
        <authorList>
            <person name="Dong N."/>
            <person name="Chen S."/>
            <person name="Zhang R."/>
        </authorList>
    </citation>
    <scope>NUCLEOTIDE SEQUENCE [LARGE SCALE GENOMIC DNA]</scope>
    <source>
        <strain evidence="1 4">1681-1</strain>
    </source>
</reference>
<evidence type="ECO:0000313" key="1">
    <source>
        <dbReference type="EMBL" id="QLL58394.1"/>
    </source>
</evidence>
<dbReference type="Proteomes" id="UP000510643">
    <property type="component" value="Chromosome"/>
</dbReference>
<dbReference type="Proteomes" id="UP000254737">
    <property type="component" value="Unassembled WGS sequence"/>
</dbReference>
<dbReference type="GeneID" id="78401788"/>
<gene>
    <name evidence="1" type="ORF">FH779_09985</name>
    <name evidence="2" type="ORF">NCTC13456_02473</name>
</gene>
<proteinExistence type="predicted"/>
<reference evidence="2 3" key="1">
    <citation type="submission" date="2018-06" db="EMBL/GenBank/DDBJ databases">
        <authorList>
            <consortium name="Pathogen Informatics"/>
            <person name="Doyle S."/>
        </authorList>
    </citation>
    <scope>NUCLEOTIDE SEQUENCE [LARGE SCALE GENOMIC DNA]</scope>
    <source>
        <strain evidence="2 3">NCTC13456</strain>
    </source>
</reference>
<keyword evidence="4" id="KW-1185">Reference proteome</keyword>
<accession>A0A376GJZ8</accession>
<dbReference type="EMBL" id="CP040908">
    <property type="protein sequence ID" value="QLL58394.1"/>
    <property type="molecule type" value="Genomic_DNA"/>
</dbReference>
<evidence type="ECO:0000313" key="2">
    <source>
        <dbReference type="EMBL" id="STD58846.1"/>
    </source>
</evidence>
<protein>
    <submittedName>
        <fullName evidence="2">Uncharacterized protein</fullName>
    </submittedName>
</protein>
<dbReference type="AlphaFoldDB" id="A0A376GJZ8"/>
<organism evidence="2 3">
    <name type="scientific">Empedobacter falsenii</name>
    <dbReference type="NCBI Taxonomy" id="343874"/>
    <lineage>
        <taxon>Bacteria</taxon>
        <taxon>Pseudomonadati</taxon>
        <taxon>Bacteroidota</taxon>
        <taxon>Flavobacteriia</taxon>
        <taxon>Flavobacteriales</taxon>
        <taxon>Weeksellaceae</taxon>
        <taxon>Empedobacter</taxon>
    </lineage>
</organism>
<name>A0A376GJZ8_9FLAO</name>
<evidence type="ECO:0000313" key="4">
    <source>
        <dbReference type="Proteomes" id="UP000510643"/>
    </source>
</evidence>
<sequence length="197" mass="22959">MKHYFYSFFTLFLLFNCSENKPEIKKLTQQELTETTEFKEASPEKKQLFSELKAFQKDLQSKQAQKIPDYLDCPKRIEELDLNTKNTAIRTDVEANSFRLSTNLVTDNFDLIYNELDLNIINEAIKSIPETDLLANDNVSTNVKLGECDYHTSILMKNKEVEFDIKSATPNSECKKDQKWKFVSNGEILVLDHRKML</sequence>
<dbReference type="EMBL" id="UFXS01000001">
    <property type="protein sequence ID" value="STD58846.1"/>
    <property type="molecule type" value="Genomic_DNA"/>
</dbReference>